<accession>A0A167JKV1</accession>
<keyword evidence="4" id="KW-1185">Reference proteome</keyword>
<dbReference type="EMBL" id="KV417300">
    <property type="protein sequence ID" value="KZO93688.1"/>
    <property type="molecule type" value="Genomic_DNA"/>
</dbReference>
<keyword evidence="2" id="KW-0472">Membrane</keyword>
<dbReference type="OrthoDB" id="10362352at2759"/>
<protein>
    <submittedName>
        <fullName evidence="3">Uncharacterized protein</fullName>
    </submittedName>
</protein>
<proteinExistence type="predicted"/>
<name>A0A167JKV1_CALVF</name>
<feature type="region of interest" description="Disordered" evidence="1">
    <location>
        <begin position="166"/>
        <end position="186"/>
    </location>
</feature>
<organism evidence="3 4">
    <name type="scientific">Calocera viscosa (strain TUFC12733)</name>
    <dbReference type="NCBI Taxonomy" id="1330018"/>
    <lineage>
        <taxon>Eukaryota</taxon>
        <taxon>Fungi</taxon>
        <taxon>Dikarya</taxon>
        <taxon>Basidiomycota</taxon>
        <taxon>Agaricomycotina</taxon>
        <taxon>Dacrymycetes</taxon>
        <taxon>Dacrymycetales</taxon>
        <taxon>Dacrymycetaceae</taxon>
        <taxon>Calocera</taxon>
    </lineage>
</organism>
<keyword evidence="2" id="KW-1133">Transmembrane helix</keyword>
<evidence type="ECO:0000313" key="4">
    <source>
        <dbReference type="Proteomes" id="UP000076738"/>
    </source>
</evidence>
<gene>
    <name evidence="3" type="ORF">CALVIDRAFT_247524</name>
</gene>
<evidence type="ECO:0000313" key="3">
    <source>
        <dbReference type="EMBL" id="KZO93688.1"/>
    </source>
</evidence>
<keyword evidence="2" id="KW-0812">Transmembrane</keyword>
<reference evidence="3 4" key="1">
    <citation type="journal article" date="2016" name="Mol. Biol. Evol.">
        <title>Comparative Genomics of Early-Diverging Mushroom-Forming Fungi Provides Insights into the Origins of Lignocellulose Decay Capabilities.</title>
        <authorList>
            <person name="Nagy L.G."/>
            <person name="Riley R."/>
            <person name="Tritt A."/>
            <person name="Adam C."/>
            <person name="Daum C."/>
            <person name="Floudas D."/>
            <person name="Sun H."/>
            <person name="Yadav J.S."/>
            <person name="Pangilinan J."/>
            <person name="Larsson K.H."/>
            <person name="Matsuura K."/>
            <person name="Barry K."/>
            <person name="Labutti K."/>
            <person name="Kuo R."/>
            <person name="Ohm R.A."/>
            <person name="Bhattacharya S.S."/>
            <person name="Shirouzu T."/>
            <person name="Yoshinaga Y."/>
            <person name="Martin F.M."/>
            <person name="Grigoriev I.V."/>
            <person name="Hibbett D.S."/>
        </authorList>
    </citation>
    <scope>NUCLEOTIDE SEQUENCE [LARGE SCALE GENOMIC DNA]</scope>
    <source>
        <strain evidence="3 4">TUFC12733</strain>
    </source>
</reference>
<evidence type="ECO:0000256" key="1">
    <source>
        <dbReference type="SAM" id="MobiDB-lite"/>
    </source>
</evidence>
<feature type="transmembrane region" description="Helical" evidence="2">
    <location>
        <begin position="13"/>
        <end position="33"/>
    </location>
</feature>
<dbReference type="Proteomes" id="UP000076738">
    <property type="component" value="Unassembled WGS sequence"/>
</dbReference>
<dbReference type="AlphaFoldDB" id="A0A167JKV1"/>
<evidence type="ECO:0000256" key="2">
    <source>
        <dbReference type="SAM" id="Phobius"/>
    </source>
</evidence>
<sequence>MSTPTPSNLPHPFSPQAILITFLLAIAAYIVTFRISTVIHIFMGLISVTGDYQDLFTLFPLPKTLLQSILPKDIFDGLMPVPASYGIPATEHLVMLHLGRQRTGPPFYKFGAQEAKVEIPFVAPPFSTSRAAAVPSVWKHSLWTDNTLLATSARMIMGLRTEKAVFDPPNAPSDEGNQRALKDSSAPGKYEVRGRVGWNGRKIDGAFVPEQYAAQAGALKTHEMWWFGEHASGTLCKFPFTHHRPAVPYKANIRLHLPSIAQGAKPLPLPGNESKALGLRENFRIEGEWLVLEGVTTWWTDAAYVLDGPHTVAAVEKGK</sequence>